<dbReference type="InterPro" id="IPR023374">
    <property type="entry name" value="AttH-like_dom_sf"/>
</dbReference>
<dbReference type="InterPro" id="IPR010791">
    <property type="entry name" value="AttH_dom"/>
</dbReference>
<dbReference type="Gene3D" id="2.40.370.10">
    <property type="entry name" value="AttH-like domain"/>
    <property type="match status" value="2"/>
</dbReference>
<comment type="caution">
    <text evidence="2">The sequence shown here is derived from an EMBL/GenBank/DDBJ whole genome shotgun (WGS) entry which is preliminary data.</text>
</comment>
<dbReference type="PANTHER" id="PTHR38591">
    <property type="entry name" value="HYDROLASE"/>
    <property type="match status" value="1"/>
</dbReference>
<dbReference type="Pfam" id="PF07143">
    <property type="entry name" value="CrtC"/>
    <property type="match status" value="1"/>
</dbReference>
<dbReference type="RefSeq" id="WP_188528308.1">
    <property type="nucleotide sequence ID" value="NZ_BMGI01000004.1"/>
</dbReference>
<gene>
    <name evidence="2" type="ORF">GCM10011358_25340</name>
</gene>
<sequence>MDDTSDTTWAIAPPDLRPRPDSEVGWWFLQGRVALPDGTSLHLMVAFFQVHSEDGDDQADMLLLHVLPTRPGARPFVVSRMTPGVSRLHEIVARRIARHVLPGPIARFLARRHAVLMSDRARHDGVVTLEDHAEVGPEGLDIRWRDFALADAPDGSLTLMMPGDADGTPLTLALCPERPWMEDHGARLDPRNRPDYAYLCCPRLSASGHLGDQPVHGTLWMDRQWGGFENWFFQRKRRGFSLVGWHWAGLSLDSGHDFLAWRRMVVGDSSERDCYVVRFDDRGVGTTRGQLEPTPAPRWISPRSGIGYPLAHRLVLPELAGEIEIMPVIEDQEIPVFGAPSIWEGAVTARGHLDGQAVAGHGRLELYGHGYAAGVGDYLRQHLRRRRAG</sequence>
<accession>A0ABQ1QQ55</accession>
<evidence type="ECO:0000313" key="3">
    <source>
        <dbReference type="Proteomes" id="UP000617355"/>
    </source>
</evidence>
<protein>
    <submittedName>
        <fullName evidence="2">Carotenoid 1,2-hydratase</fullName>
    </submittedName>
</protein>
<dbReference type="EMBL" id="BMGI01000004">
    <property type="protein sequence ID" value="GGD40375.1"/>
    <property type="molecule type" value="Genomic_DNA"/>
</dbReference>
<organism evidence="2 3">
    <name type="scientific">Sinisalibacter lacisalsi</name>
    <dbReference type="NCBI Taxonomy" id="1526570"/>
    <lineage>
        <taxon>Bacteria</taxon>
        <taxon>Pseudomonadati</taxon>
        <taxon>Pseudomonadota</taxon>
        <taxon>Alphaproteobacteria</taxon>
        <taxon>Rhodobacterales</taxon>
        <taxon>Roseobacteraceae</taxon>
        <taxon>Sinisalibacter</taxon>
    </lineage>
</organism>
<proteinExistence type="predicted"/>
<keyword evidence="3" id="KW-1185">Reference proteome</keyword>
<feature type="domain" description="AttH" evidence="1">
    <location>
        <begin position="130"/>
        <end position="226"/>
    </location>
</feature>
<dbReference type="SUPFAM" id="SSF159245">
    <property type="entry name" value="AttH-like"/>
    <property type="match status" value="1"/>
</dbReference>
<evidence type="ECO:0000313" key="2">
    <source>
        <dbReference type="EMBL" id="GGD40375.1"/>
    </source>
</evidence>
<evidence type="ECO:0000259" key="1">
    <source>
        <dbReference type="Pfam" id="PF07143"/>
    </source>
</evidence>
<dbReference type="PANTHER" id="PTHR38591:SF1">
    <property type="entry name" value="BLL1000 PROTEIN"/>
    <property type="match status" value="1"/>
</dbReference>
<name>A0ABQ1QQ55_9RHOB</name>
<dbReference type="Pfam" id="PF17186">
    <property type="entry name" value="Lipocalin_9"/>
    <property type="match status" value="1"/>
</dbReference>
<reference evidence="3" key="1">
    <citation type="journal article" date="2019" name="Int. J. Syst. Evol. Microbiol.">
        <title>The Global Catalogue of Microorganisms (GCM) 10K type strain sequencing project: providing services to taxonomists for standard genome sequencing and annotation.</title>
        <authorList>
            <consortium name="The Broad Institute Genomics Platform"/>
            <consortium name="The Broad Institute Genome Sequencing Center for Infectious Disease"/>
            <person name="Wu L."/>
            <person name="Ma J."/>
        </authorList>
    </citation>
    <scope>NUCLEOTIDE SEQUENCE [LARGE SCALE GENOMIC DNA]</scope>
    <source>
        <strain evidence="3">CGMCC 1.12922</strain>
    </source>
</reference>
<dbReference type="Proteomes" id="UP000617355">
    <property type="component" value="Unassembled WGS sequence"/>
</dbReference>